<dbReference type="STRING" id="46506.AA415_02213"/>
<evidence type="ECO:0000313" key="3">
    <source>
        <dbReference type="Proteomes" id="UP000056419"/>
    </source>
</evidence>
<name>A0A108T6L7_BACSE</name>
<dbReference type="EMBL" id="WCLP01000084">
    <property type="protein sequence ID" value="KAB5278685.1"/>
    <property type="molecule type" value="Genomic_DNA"/>
</dbReference>
<dbReference type="EMBL" id="LRGC01000009">
    <property type="protein sequence ID" value="KWR54270.1"/>
    <property type="molecule type" value="Genomic_DNA"/>
</dbReference>
<dbReference type="PATRIC" id="fig|46506.5.peg.2370"/>
<dbReference type="AlphaFoldDB" id="A0A108T6L7"/>
<accession>A0A108T6L7</accession>
<evidence type="ECO:0000313" key="1">
    <source>
        <dbReference type="EMBL" id="KAB5278685.1"/>
    </source>
</evidence>
<gene>
    <name evidence="2" type="ORF">AA415_02213</name>
    <name evidence="1" type="ORF">F9962_17985</name>
</gene>
<dbReference type="Pfam" id="PF07505">
    <property type="entry name" value="DUF5131"/>
    <property type="match status" value="1"/>
</dbReference>
<reference evidence="2 3" key="1">
    <citation type="journal article" date="2016" name="BMC Genomics">
        <title>Type VI secretion systems of human gut Bacteroidales segregate into three genetic architectures, two of which are contained on mobile genetic elements.</title>
        <authorList>
            <person name="Coyne M.J."/>
            <person name="Roelofs K.G."/>
            <person name="Comstock L.E."/>
        </authorList>
    </citation>
    <scope>NUCLEOTIDE SEQUENCE [LARGE SCALE GENOMIC DNA]</scope>
    <source>
        <strain evidence="2 3">CL09T03C01</strain>
    </source>
</reference>
<sequence>MNGIAERSVMWNLWHGCHKFSEGCRYCYVYRGDAKRNVDSSVVVKTKNFDLPVRTNKNGSFKIPSGTLVYTCFTSDFFVEDADAWRTEAWEMIRQRSDLHFLMITKRINRVMECLPVDWKDGYDNVTICCTVENQLCADNRLPVYRAIPIKHKIIICEPLLEEISLDAYNIGEWVEQVVAGGESGYEARICNFDWIMKLHDICVKNNVSFWFKQTGSKFVKEGTLYTVKRQFQHSQARKAGINFK</sequence>
<proteinExistence type="predicted"/>
<organism evidence="2 3">
    <name type="scientific">Bacteroides stercoris</name>
    <dbReference type="NCBI Taxonomy" id="46506"/>
    <lineage>
        <taxon>Bacteria</taxon>
        <taxon>Pseudomonadati</taxon>
        <taxon>Bacteroidota</taxon>
        <taxon>Bacteroidia</taxon>
        <taxon>Bacteroidales</taxon>
        <taxon>Bacteroidaceae</taxon>
        <taxon>Bacteroides</taxon>
    </lineage>
</organism>
<dbReference type="RefSeq" id="WP_060386060.1">
    <property type="nucleotide sequence ID" value="NZ_CAXSRQ010000001.1"/>
</dbReference>
<dbReference type="Proteomes" id="UP000056419">
    <property type="component" value="Unassembled WGS sequence"/>
</dbReference>
<evidence type="ECO:0000313" key="2">
    <source>
        <dbReference type="EMBL" id="KWR54270.1"/>
    </source>
</evidence>
<dbReference type="InterPro" id="IPR011101">
    <property type="entry name" value="DUF5131"/>
</dbReference>
<reference evidence="1 4" key="3">
    <citation type="journal article" date="2019" name="Nat. Med.">
        <title>A library of human gut bacterial isolates paired with longitudinal multiomics data enables mechanistic microbiome research.</title>
        <authorList>
            <person name="Poyet M."/>
            <person name="Groussin M."/>
            <person name="Gibbons S.M."/>
            <person name="Avila-Pacheco J."/>
            <person name="Jiang X."/>
            <person name="Kearney S.M."/>
            <person name="Perrotta A.R."/>
            <person name="Berdy B."/>
            <person name="Zhao S."/>
            <person name="Lieberman T.D."/>
            <person name="Swanson P.K."/>
            <person name="Smith M."/>
            <person name="Roesemann S."/>
            <person name="Alexander J.E."/>
            <person name="Rich S.A."/>
            <person name="Livny J."/>
            <person name="Vlamakis H."/>
            <person name="Clish C."/>
            <person name="Bullock K."/>
            <person name="Deik A."/>
            <person name="Scott J."/>
            <person name="Pierce K.A."/>
            <person name="Xavier R.J."/>
            <person name="Alm E.J."/>
        </authorList>
    </citation>
    <scope>NUCLEOTIDE SEQUENCE [LARGE SCALE GENOMIC DNA]</scope>
    <source>
        <strain evidence="1 4">BIOML-A17</strain>
    </source>
</reference>
<protein>
    <submittedName>
        <fullName evidence="1">DUF5131 family protein</fullName>
    </submittedName>
</protein>
<evidence type="ECO:0000313" key="4">
    <source>
        <dbReference type="Proteomes" id="UP000440773"/>
    </source>
</evidence>
<keyword evidence="3" id="KW-1185">Reference proteome</keyword>
<dbReference type="Proteomes" id="UP000440773">
    <property type="component" value="Unassembled WGS sequence"/>
</dbReference>
<reference evidence="2" key="2">
    <citation type="submission" date="2016-01" db="EMBL/GenBank/DDBJ databases">
        <authorList>
            <person name="McClelland M."/>
            <person name="Jain A."/>
            <person name="Saraogi P."/>
            <person name="Mendelson R."/>
            <person name="Westerman R."/>
            <person name="SanMiguel P."/>
            <person name="Csonka L."/>
        </authorList>
    </citation>
    <scope>NUCLEOTIDE SEQUENCE</scope>
    <source>
        <strain evidence="2">CL09T03C01</strain>
    </source>
</reference>
<comment type="caution">
    <text evidence="2">The sequence shown here is derived from an EMBL/GenBank/DDBJ whole genome shotgun (WGS) entry which is preliminary data.</text>
</comment>